<dbReference type="GO" id="GO:0016020">
    <property type="term" value="C:membrane"/>
    <property type="evidence" value="ECO:0007669"/>
    <property type="project" value="GOC"/>
</dbReference>
<dbReference type="Pfam" id="PF03372">
    <property type="entry name" value="Exo_endo_phos"/>
    <property type="match status" value="1"/>
</dbReference>
<feature type="chain" id="PRO_5003923614" evidence="1">
    <location>
        <begin position="24"/>
        <end position="300"/>
    </location>
</feature>
<sequence length="300" mass="34642">MKFKSIAILSSSLLFISSSYVFATELIVGTYNIDAKVIGNHDAQRDLMINENVTIFGLQEINYKNKRFSDKNIVSYNPIDSFIRKYYKYFYYGNAVDFSHGGYGIATISKLPIKEESTHKLVLNKISNDYSKDFEDIYRAYDPSKKQTVDALDGMWGKEGIVTKGVMEPRVYTRVVIQQDNKQIAFYNTHLSFESKQVRSEQMKQIMNAMEKDPIKYKVLVGDFNADQSTLEWDIWKDKFYLVNGKDNIWYDTFLGVDPSMNVNSVDNIIVSKNINIKSFKRIDSHLSDHVPLIATLELK</sequence>
<evidence type="ECO:0000313" key="4">
    <source>
        <dbReference type="Proteomes" id="UP000009336"/>
    </source>
</evidence>
<proteinExistence type="predicted"/>
<keyword evidence="3" id="KW-0378">Hydrolase</keyword>
<keyword evidence="3" id="KW-0540">Nuclease</keyword>
<dbReference type="EMBL" id="AKKL01000027">
    <property type="protein sequence ID" value="EKT61659.1"/>
    <property type="molecule type" value="Genomic_DNA"/>
</dbReference>
<dbReference type="InterPro" id="IPR005135">
    <property type="entry name" value="Endo/exonuclease/phosphatase"/>
</dbReference>
<dbReference type="PANTHER" id="PTHR14859:SF1">
    <property type="entry name" value="PGAP2-INTERACTING PROTEIN"/>
    <property type="match status" value="1"/>
</dbReference>
<keyword evidence="1" id="KW-0732">Signal</keyword>
<evidence type="ECO:0000259" key="2">
    <source>
        <dbReference type="Pfam" id="PF03372"/>
    </source>
</evidence>
<dbReference type="SUPFAM" id="SSF56219">
    <property type="entry name" value="DNase I-like"/>
    <property type="match status" value="1"/>
</dbReference>
<dbReference type="Gene3D" id="3.60.10.10">
    <property type="entry name" value="Endonuclease/exonuclease/phosphatase"/>
    <property type="match status" value="1"/>
</dbReference>
<organism evidence="3 4">
    <name type="scientific">Providencia burhodogranariea DSM 19968</name>
    <dbReference type="NCBI Taxonomy" id="1141662"/>
    <lineage>
        <taxon>Bacteria</taxon>
        <taxon>Pseudomonadati</taxon>
        <taxon>Pseudomonadota</taxon>
        <taxon>Gammaproteobacteria</taxon>
        <taxon>Enterobacterales</taxon>
        <taxon>Morganellaceae</taxon>
        <taxon>Providencia</taxon>
    </lineage>
</organism>
<dbReference type="GO" id="GO:0004527">
    <property type="term" value="F:exonuclease activity"/>
    <property type="evidence" value="ECO:0007669"/>
    <property type="project" value="UniProtKB-KW"/>
</dbReference>
<dbReference type="InterPro" id="IPR051916">
    <property type="entry name" value="GPI-anchor_lipid_remodeler"/>
</dbReference>
<accession>K8WM73</accession>
<reference evidence="3 4" key="1">
    <citation type="journal article" date="2012" name="BMC Genomics">
        <title>Comparative genomics of bacteria in the genus Providencia isolated from wild Drosophila melanogaster.</title>
        <authorList>
            <person name="Galac M.R."/>
            <person name="Lazzaro B.P."/>
        </authorList>
    </citation>
    <scope>NUCLEOTIDE SEQUENCE [LARGE SCALE GENOMIC DNA]</scope>
    <source>
        <strain evidence="3 4">DSM 19968</strain>
    </source>
</reference>
<dbReference type="RefSeq" id="WP_008912100.1">
    <property type="nucleotide sequence ID" value="NZ_KB233222.1"/>
</dbReference>
<feature type="signal peptide" evidence="1">
    <location>
        <begin position="1"/>
        <end position="23"/>
    </location>
</feature>
<dbReference type="AlphaFoldDB" id="K8WM73"/>
<gene>
    <name evidence="3" type="ORF">OOA_10447</name>
</gene>
<name>K8WM73_9GAMM</name>
<keyword evidence="3" id="KW-0255">Endonuclease</keyword>
<dbReference type="GO" id="GO:0004519">
    <property type="term" value="F:endonuclease activity"/>
    <property type="evidence" value="ECO:0007669"/>
    <property type="project" value="UniProtKB-KW"/>
</dbReference>
<feature type="domain" description="Endonuclease/exonuclease/phosphatase" evidence="2">
    <location>
        <begin position="30"/>
        <end position="290"/>
    </location>
</feature>
<comment type="caution">
    <text evidence="3">The sequence shown here is derived from an EMBL/GenBank/DDBJ whole genome shotgun (WGS) entry which is preliminary data.</text>
</comment>
<dbReference type="PATRIC" id="fig|1141662.3.peg.2124"/>
<dbReference type="eggNOG" id="COG3568">
    <property type="taxonomic scope" value="Bacteria"/>
</dbReference>
<dbReference type="GO" id="GO:0006506">
    <property type="term" value="P:GPI anchor biosynthetic process"/>
    <property type="evidence" value="ECO:0007669"/>
    <property type="project" value="TreeGrafter"/>
</dbReference>
<keyword evidence="3" id="KW-0269">Exonuclease</keyword>
<dbReference type="Proteomes" id="UP000009336">
    <property type="component" value="Unassembled WGS sequence"/>
</dbReference>
<evidence type="ECO:0000313" key="3">
    <source>
        <dbReference type="EMBL" id="EKT61659.1"/>
    </source>
</evidence>
<protein>
    <submittedName>
        <fullName evidence="3">Endonuclease/exonuclease/phosphatase</fullName>
    </submittedName>
</protein>
<dbReference type="STRING" id="1141662.OOA_10447"/>
<dbReference type="OrthoDB" id="155529at2"/>
<dbReference type="PANTHER" id="PTHR14859">
    <property type="entry name" value="CALCOFLUOR WHITE HYPERSENSITIVE PROTEIN PRECURSOR"/>
    <property type="match status" value="1"/>
</dbReference>
<keyword evidence="4" id="KW-1185">Reference proteome</keyword>
<dbReference type="HOGENOM" id="CLU_908701_0_0_6"/>
<dbReference type="InterPro" id="IPR036691">
    <property type="entry name" value="Endo/exonu/phosph_ase_sf"/>
</dbReference>
<evidence type="ECO:0000256" key="1">
    <source>
        <dbReference type="SAM" id="SignalP"/>
    </source>
</evidence>